<organism evidence="6 7">
    <name type="scientific">Alkalimonas amylolytica</name>
    <dbReference type="NCBI Taxonomy" id="152573"/>
    <lineage>
        <taxon>Bacteria</taxon>
        <taxon>Pseudomonadati</taxon>
        <taxon>Pseudomonadota</taxon>
        <taxon>Gammaproteobacteria</taxon>
        <taxon>Alkalimonas</taxon>
    </lineage>
</organism>
<evidence type="ECO:0000256" key="2">
    <source>
        <dbReference type="ARBA" id="ARBA00012528"/>
    </source>
</evidence>
<dbReference type="EC" id="2.7.7.65" evidence="2"/>
<accession>A0A1H4B4T3</accession>
<dbReference type="SMART" id="SM00065">
    <property type="entry name" value="GAF"/>
    <property type="match status" value="1"/>
</dbReference>
<dbReference type="GO" id="GO:1902201">
    <property type="term" value="P:negative regulation of bacterial-type flagellum-dependent cell motility"/>
    <property type="evidence" value="ECO:0007669"/>
    <property type="project" value="TreeGrafter"/>
</dbReference>
<dbReference type="InterPro" id="IPR003018">
    <property type="entry name" value="GAF"/>
</dbReference>
<dbReference type="PANTHER" id="PTHR45138:SF9">
    <property type="entry name" value="DIGUANYLATE CYCLASE DGCM-RELATED"/>
    <property type="match status" value="1"/>
</dbReference>
<dbReference type="GO" id="GO:0043709">
    <property type="term" value="P:cell adhesion involved in single-species biofilm formation"/>
    <property type="evidence" value="ECO:0007669"/>
    <property type="project" value="TreeGrafter"/>
</dbReference>
<dbReference type="InterPro" id="IPR050469">
    <property type="entry name" value="Diguanylate_Cyclase"/>
</dbReference>
<dbReference type="FunFam" id="3.30.70.270:FF:000001">
    <property type="entry name" value="Diguanylate cyclase domain protein"/>
    <property type="match status" value="1"/>
</dbReference>
<evidence type="ECO:0000259" key="5">
    <source>
        <dbReference type="PROSITE" id="PS50887"/>
    </source>
</evidence>
<dbReference type="Gene3D" id="3.30.450.40">
    <property type="match status" value="1"/>
</dbReference>
<comment type="cofactor">
    <cofactor evidence="1">
        <name>Mg(2+)</name>
        <dbReference type="ChEBI" id="CHEBI:18420"/>
    </cofactor>
</comment>
<dbReference type="RefSeq" id="WP_091341395.1">
    <property type="nucleotide sequence ID" value="NZ_FNRM01000003.1"/>
</dbReference>
<dbReference type="Pfam" id="PF01590">
    <property type="entry name" value="GAF"/>
    <property type="match status" value="1"/>
</dbReference>
<dbReference type="SUPFAM" id="SSF55073">
    <property type="entry name" value="Nucleotide cyclase"/>
    <property type="match status" value="1"/>
</dbReference>
<dbReference type="Proteomes" id="UP000198773">
    <property type="component" value="Unassembled WGS sequence"/>
</dbReference>
<evidence type="ECO:0000256" key="1">
    <source>
        <dbReference type="ARBA" id="ARBA00001946"/>
    </source>
</evidence>
<evidence type="ECO:0000313" key="7">
    <source>
        <dbReference type="Proteomes" id="UP000198773"/>
    </source>
</evidence>
<dbReference type="PROSITE" id="PS50887">
    <property type="entry name" value="GGDEF"/>
    <property type="match status" value="1"/>
</dbReference>
<dbReference type="AlphaFoldDB" id="A0A1H4B4T3"/>
<dbReference type="NCBIfam" id="TIGR00254">
    <property type="entry name" value="GGDEF"/>
    <property type="match status" value="1"/>
</dbReference>
<evidence type="ECO:0000256" key="3">
    <source>
        <dbReference type="ARBA" id="ARBA00034247"/>
    </source>
</evidence>
<dbReference type="InterPro" id="IPR043128">
    <property type="entry name" value="Rev_trsase/Diguanyl_cyclase"/>
</dbReference>
<feature type="coiled-coil region" evidence="4">
    <location>
        <begin position="312"/>
        <end position="339"/>
    </location>
</feature>
<dbReference type="OrthoDB" id="9813903at2"/>
<gene>
    <name evidence="6" type="ORF">SAMN04488051_103173</name>
</gene>
<dbReference type="InterPro" id="IPR000160">
    <property type="entry name" value="GGDEF_dom"/>
</dbReference>
<dbReference type="Pfam" id="PF00990">
    <property type="entry name" value="GGDEF"/>
    <property type="match status" value="1"/>
</dbReference>
<comment type="catalytic activity">
    <reaction evidence="3">
        <text>2 GTP = 3',3'-c-di-GMP + 2 diphosphate</text>
        <dbReference type="Rhea" id="RHEA:24898"/>
        <dbReference type="ChEBI" id="CHEBI:33019"/>
        <dbReference type="ChEBI" id="CHEBI:37565"/>
        <dbReference type="ChEBI" id="CHEBI:58805"/>
        <dbReference type="EC" id="2.7.7.65"/>
    </reaction>
</comment>
<dbReference type="InterPro" id="IPR000014">
    <property type="entry name" value="PAS"/>
</dbReference>
<evidence type="ECO:0000256" key="4">
    <source>
        <dbReference type="SAM" id="Coils"/>
    </source>
</evidence>
<dbReference type="STRING" id="152573.SAMN04488051_103173"/>
<keyword evidence="7" id="KW-1185">Reference proteome</keyword>
<keyword evidence="4" id="KW-0175">Coiled coil</keyword>
<reference evidence="6 7" key="1">
    <citation type="submission" date="2016-10" db="EMBL/GenBank/DDBJ databases">
        <authorList>
            <person name="de Groot N.N."/>
        </authorList>
    </citation>
    <scope>NUCLEOTIDE SEQUENCE [LARGE SCALE GENOMIC DNA]</scope>
    <source>
        <strain evidence="6 7">CGMCC 1.3430</strain>
    </source>
</reference>
<sequence length="517" mass="57833">MPAKRKDTPHFWAIIDALPIAVLLKDTAKPEIFANQQALQLLGLEPSQQVLSLSDIRHIELTEPDSNEVLGLVQNPLLLALGGSSLHQVVYLNQNQFRVQLESRLIQLSFTLSKSVLIVLKPEQPHDIAAARQSSTHEVSELEEALAFDKLISLISAELINVQPEDLDTHIDDALTALGEFCHADRSYVFLFHDDMTLMSNTHEWVRAGISSHKDHLQNMPEASQPYIWQVLQTEHVFAASDIEQLPAAAALEKQEFRKEDIQSILCSAMYSQGQLIGFVGCDMVARKRAWTNSDIRRLKLVGNMIGNTIQNVNYRLSLKQMQQELLRANRELQELASRDGLTGIANRRHFDLVLQQELNRCARLHLPLGLIMVDIDYFKSYNDSYGHLAGDDALKQVAQQLLQTVKRQGELVARYGGEEFAIIVPGCSKAELCLLLEKLRSRIEQLAIAHSKAPTNQLTISLGASLTEPDKHTSSSELINEADTALYRAKAQGRNQAEVILPAENSRQVSAIKNDN</sequence>
<dbReference type="EMBL" id="FNRM01000003">
    <property type="protein sequence ID" value="SEA43018.1"/>
    <property type="molecule type" value="Genomic_DNA"/>
</dbReference>
<dbReference type="CDD" id="cd01949">
    <property type="entry name" value="GGDEF"/>
    <property type="match status" value="1"/>
</dbReference>
<evidence type="ECO:0000313" key="6">
    <source>
        <dbReference type="EMBL" id="SEA43018.1"/>
    </source>
</evidence>
<feature type="domain" description="GGDEF" evidence="5">
    <location>
        <begin position="367"/>
        <end position="503"/>
    </location>
</feature>
<protein>
    <recommendedName>
        <fullName evidence="2">diguanylate cyclase</fullName>
        <ecNumber evidence="2">2.7.7.65</ecNumber>
    </recommendedName>
</protein>
<dbReference type="InterPro" id="IPR029016">
    <property type="entry name" value="GAF-like_dom_sf"/>
</dbReference>
<dbReference type="GO" id="GO:0052621">
    <property type="term" value="F:diguanylate cyclase activity"/>
    <property type="evidence" value="ECO:0007669"/>
    <property type="project" value="UniProtKB-EC"/>
</dbReference>
<dbReference type="Gene3D" id="3.30.70.270">
    <property type="match status" value="1"/>
</dbReference>
<dbReference type="InterPro" id="IPR029787">
    <property type="entry name" value="Nucleotide_cyclase"/>
</dbReference>
<proteinExistence type="predicted"/>
<dbReference type="SMART" id="SM00267">
    <property type="entry name" value="GGDEF"/>
    <property type="match status" value="1"/>
</dbReference>
<dbReference type="PANTHER" id="PTHR45138">
    <property type="entry name" value="REGULATORY COMPONENTS OF SENSORY TRANSDUCTION SYSTEM"/>
    <property type="match status" value="1"/>
</dbReference>
<name>A0A1H4B4T3_ALKAM</name>
<dbReference type="Pfam" id="PF13188">
    <property type="entry name" value="PAS_8"/>
    <property type="match status" value="1"/>
</dbReference>
<dbReference type="SUPFAM" id="SSF55781">
    <property type="entry name" value="GAF domain-like"/>
    <property type="match status" value="1"/>
</dbReference>
<dbReference type="GO" id="GO:0005886">
    <property type="term" value="C:plasma membrane"/>
    <property type="evidence" value="ECO:0007669"/>
    <property type="project" value="TreeGrafter"/>
</dbReference>